<dbReference type="PANTHER" id="PTHR30534:SF0">
    <property type="entry name" value="FLAGELLAR MOTOR SWITCH PROTEIN FLIG"/>
    <property type="match status" value="1"/>
</dbReference>
<keyword evidence="14" id="KW-0282">Flagellum</keyword>
<evidence type="ECO:0000259" key="12">
    <source>
        <dbReference type="Pfam" id="PF14841"/>
    </source>
</evidence>
<evidence type="ECO:0000259" key="11">
    <source>
        <dbReference type="Pfam" id="PF01706"/>
    </source>
</evidence>
<comment type="subcellular location">
    <subcellularLocation>
        <location evidence="1">Bacterial flagellum basal body</location>
    </subcellularLocation>
    <subcellularLocation>
        <location evidence="2">Cell membrane</location>
        <topology evidence="2">Peripheral membrane protein</topology>
        <orientation evidence="2">Cytoplasmic side</orientation>
    </subcellularLocation>
</comment>
<evidence type="ECO:0000256" key="1">
    <source>
        <dbReference type="ARBA" id="ARBA00004117"/>
    </source>
</evidence>
<dbReference type="InterPro" id="IPR011002">
    <property type="entry name" value="FliG_a-hlx"/>
</dbReference>
<dbReference type="Gene3D" id="1.10.220.30">
    <property type="match status" value="3"/>
</dbReference>
<evidence type="ECO:0000256" key="6">
    <source>
        <dbReference type="ARBA" id="ARBA00022500"/>
    </source>
</evidence>
<dbReference type="PANTHER" id="PTHR30534">
    <property type="entry name" value="FLAGELLAR MOTOR SWITCH PROTEIN FLIG"/>
    <property type="match status" value="1"/>
</dbReference>
<accession>A0A135HS75</accession>
<feature type="domain" description="Flagellar motor switch protein FliG C-terminal" evidence="11">
    <location>
        <begin position="233"/>
        <end position="340"/>
    </location>
</feature>
<feature type="domain" description="Flagellar motor switch protein FliG middle" evidence="12">
    <location>
        <begin position="134"/>
        <end position="202"/>
    </location>
</feature>
<keyword evidence="7" id="KW-0283">Flagellar rotation</keyword>
<dbReference type="GO" id="GO:0071973">
    <property type="term" value="P:bacterial-type flagellum-dependent cell motility"/>
    <property type="evidence" value="ECO:0007669"/>
    <property type="project" value="InterPro"/>
</dbReference>
<keyword evidence="9" id="KW-0975">Bacterial flagellum</keyword>
<evidence type="ECO:0000313" key="14">
    <source>
        <dbReference type="EMBL" id="KXF76036.1"/>
    </source>
</evidence>
<dbReference type="GO" id="GO:0006935">
    <property type="term" value="P:chemotaxis"/>
    <property type="evidence" value="ECO:0007669"/>
    <property type="project" value="UniProtKB-KW"/>
</dbReference>
<evidence type="ECO:0000313" key="15">
    <source>
        <dbReference type="Proteomes" id="UP000070107"/>
    </source>
</evidence>
<dbReference type="RefSeq" id="WP_068882778.1">
    <property type="nucleotide sequence ID" value="NZ_LNTU01000034.1"/>
</dbReference>
<evidence type="ECO:0000256" key="10">
    <source>
        <dbReference type="ARBA" id="ARBA00025598"/>
    </source>
</evidence>
<comment type="function">
    <text evidence="10">FliG is one of three proteins (FliG, FliN, FliM) that forms the rotor-mounted switch complex (C ring), located at the base of the basal body. This complex interacts with the CheY and CheZ chemotaxis proteins, in addition to contacting components of the motor that determine the direction of flagellar rotation.</text>
</comment>
<dbReference type="STRING" id="1494590.ATN84_14010"/>
<keyword evidence="6" id="KW-0145">Chemotaxis</keyword>
<dbReference type="SUPFAM" id="SSF48029">
    <property type="entry name" value="FliG"/>
    <property type="match status" value="2"/>
</dbReference>
<dbReference type="Pfam" id="PF14842">
    <property type="entry name" value="FliG_N"/>
    <property type="match status" value="1"/>
</dbReference>
<evidence type="ECO:0000259" key="13">
    <source>
        <dbReference type="Pfam" id="PF14842"/>
    </source>
</evidence>
<reference evidence="14 15" key="1">
    <citation type="submission" date="2015-11" db="EMBL/GenBank/DDBJ databases">
        <title>Draft genome sequence of Paramesorhizobium deserti A-3-E, a strain highly resistant to diverse beta-lactam antibiotics.</title>
        <authorList>
            <person name="Lv R."/>
            <person name="Yang X."/>
            <person name="Fang N."/>
            <person name="Guo J."/>
            <person name="Luo X."/>
            <person name="Peng F."/>
            <person name="Yang R."/>
            <person name="Cui Y."/>
            <person name="Fang C."/>
            <person name="Song Y."/>
        </authorList>
    </citation>
    <scope>NUCLEOTIDE SEQUENCE [LARGE SCALE GENOMIC DNA]</scope>
    <source>
        <strain evidence="14 15">A-3-E</strain>
    </source>
</reference>
<organism evidence="14 15">
    <name type="scientific">Paramesorhizobium deserti</name>
    <dbReference type="NCBI Taxonomy" id="1494590"/>
    <lineage>
        <taxon>Bacteria</taxon>
        <taxon>Pseudomonadati</taxon>
        <taxon>Pseudomonadota</taxon>
        <taxon>Alphaproteobacteria</taxon>
        <taxon>Hyphomicrobiales</taxon>
        <taxon>Phyllobacteriaceae</taxon>
        <taxon>Paramesorhizobium</taxon>
    </lineage>
</organism>
<keyword evidence="14" id="KW-0966">Cell projection</keyword>
<dbReference type="PRINTS" id="PR00954">
    <property type="entry name" value="FLGMOTORFLIG"/>
</dbReference>
<gene>
    <name evidence="14" type="ORF">ATN84_14010</name>
</gene>
<evidence type="ECO:0000256" key="5">
    <source>
        <dbReference type="ARBA" id="ARBA00022475"/>
    </source>
</evidence>
<protein>
    <recommendedName>
        <fullName evidence="4">Flagellar motor switch protein FliG</fullName>
    </recommendedName>
</protein>
<evidence type="ECO:0000256" key="9">
    <source>
        <dbReference type="ARBA" id="ARBA00023143"/>
    </source>
</evidence>
<keyword evidence="8" id="KW-0472">Membrane</keyword>
<evidence type="ECO:0000256" key="2">
    <source>
        <dbReference type="ARBA" id="ARBA00004413"/>
    </source>
</evidence>
<evidence type="ECO:0000256" key="4">
    <source>
        <dbReference type="ARBA" id="ARBA00021870"/>
    </source>
</evidence>
<feature type="domain" description="Flagellar motor switch protein FliG N-terminal" evidence="13">
    <location>
        <begin position="20"/>
        <end position="111"/>
    </location>
</feature>
<sequence>MYEKETRDADEEDARGIDTLSGPQKAAALLVAIGRPAAARLLKHFQPDDLRLLASHARRLDPISPADFEELVKEFEDAFADGAALSEAGLRFEGLLREALPQEEVEALFDDRPRQVLVQESVWDQLTRVPIEILQAYLAEQHPQVIAYIISKLPSDIAARLFIGLPGNLRSIVVQRTLHIRTVTPAVSEMLEDVLRREVTGKTDKGASQANHGQIANILNQLEKVEIDDMLDSLSDLNSDDLSRIKAKLFTFEDIVRLSQRARLLLFDDIQTEQITTALRGADSRLQELVLSSLSARGRRMVETELAAGQGNVTAQNIADARRAIARTAITLSDRGLIDLEAEDTAA</sequence>
<dbReference type="OrthoDB" id="9780302at2"/>
<dbReference type="GO" id="GO:0003774">
    <property type="term" value="F:cytoskeletal motor activity"/>
    <property type="evidence" value="ECO:0007669"/>
    <property type="project" value="InterPro"/>
</dbReference>
<dbReference type="InterPro" id="IPR028263">
    <property type="entry name" value="FliG_N"/>
</dbReference>
<keyword evidence="5" id="KW-1003">Cell membrane</keyword>
<name>A0A135HS75_9HYPH</name>
<dbReference type="InterPro" id="IPR032779">
    <property type="entry name" value="FliG_M"/>
</dbReference>
<proteinExistence type="inferred from homology"/>
<evidence type="ECO:0000256" key="3">
    <source>
        <dbReference type="ARBA" id="ARBA00010299"/>
    </source>
</evidence>
<evidence type="ECO:0000256" key="7">
    <source>
        <dbReference type="ARBA" id="ARBA00022779"/>
    </source>
</evidence>
<comment type="caution">
    <text evidence="14">The sequence shown here is derived from an EMBL/GenBank/DDBJ whole genome shotgun (WGS) entry which is preliminary data.</text>
</comment>
<comment type="similarity">
    <text evidence="3">Belongs to the FliG family.</text>
</comment>
<dbReference type="InterPro" id="IPR023087">
    <property type="entry name" value="Flg_Motor_Flig_C"/>
</dbReference>
<dbReference type="GO" id="GO:0009425">
    <property type="term" value="C:bacterial-type flagellum basal body"/>
    <property type="evidence" value="ECO:0007669"/>
    <property type="project" value="UniProtKB-SubCell"/>
</dbReference>
<keyword evidence="15" id="KW-1185">Reference proteome</keyword>
<dbReference type="Proteomes" id="UP000070107">
    <property type="component" value="Unassembled WGS sequence"/>
</dbReference>
<evidence type="ECO:0000256" key="8">
    <source>
        <dbReference type="ARBA" id="ARBA00023136"/>
    </source>
</evidence>
<dbReference type="GO" id="GO:0005886">
    <property type="term" value="C:plasma membrane"/>
    <property type="evidence" value="ECO:0007669"/>
    <property type="project" value="UniProtKB-SubCell"/>
</dbReference>
<dbReference type="Pfam" id="PF14841">
    <property type="entry name" value="FliG_M"/>
    <property type="match status" value="1"/>
</dbReference>
<dbReference type="InterPro" id="IPR000090">
    <property type="entry name" value="Flg_Motor_Flig"/>
</dbReference>
<keyword evidence="14" id="KW-0969">Cilium</keyword>
<dbReference type="EMBL" id="LNTU01000034">
    <property type="protein sequence ID" value="KXF76036.1"/>
    <property type="molecule type" value="Genomic_DNA"/>
</dbReference>
<dbReference type="Pfam" id="PF01706">
    <property type="entry name" value="FliG_C"/>
    <property type="match status" value="1"/>
</dbReference>
<dbReference type="AlphaFoldDB" id="A0A135HS75"/>